<accession>A0ABW1LPC1</accession>
<dbReference type="RefSeq" id="WP_379159417.1">
    <property type="nucleotide sequence ID" value="NZ_JBHSRJ010000009.1"/>
</dbReference>
<proteinExistence type="predicted"/>
<protein>
    <submittedName>
        <fullName evidence="2">Uncharacterized protein</fullName>
    </submittedName>
</protein>
<sequence>MTTTPKHRRDVVDMPALIELDQLQRDHEISVSRSGPFQHVHTTHRRTGEHDGQVLMVLSPAAANTLGMALARFTSMYGGGPMVGLEDYDPSLWQDVAMDLLRHKAHAGHVPEPHQPTAGGRHMRAVR</sequence>
<evidence type="ECO:0000256" key="1">
    <source>
        <dbReference type="SAM" id="MobiDB-lite"/>
    </source>
</evidence>
<dbReference type="Proteomes" id="UP001596135">
    <property type="component" value="Unassembled WGS sequence"/>
</dbReference>
<keyword evidence="3" id="KW-1185">Reference proteome</keyword>
<name>A0ABW1LPC1_9ACTN</name>
<dbReference type="EMBL" id="JBHSRJ010000009">
    <property type="protein sequence ID" value="MFC6045715.1"/>
    <property type="molecule type" value="Genomic_DNA"/>
</dbReference>
<feature type="region of interest" description="Disordered" evidence="1">
    <location>
        <begin position="108"/>
        <end position="127"/>
    </location>
</feature>
<evidence type="ECO:0000313" key="2">
    <source>
        <dbReference type="EMBL" id="MFC6045715.1"/>
    </source>
</evidence>
<evidence type="ECO:0000313" key="3">
    <source>
        <dbReference type="Proteomes" id="UP001596135"/>
    </source>
</evidence>
<gene>
    <name evidence="2" type="ORF">ACFPYL_21715</name>
</gene>
<comment type="caution">
    <text evidence="2">The sequence shown here is derived from an EMBL/GenBank/DDBJ whole genome shotgun (WGS) entry which is preliminary data.</text>
</comment>
<reference evidence="3" key="1">
    <citation type="journal article" date="2019" name="Int. J. Syst. Evol. Microbiol.">
        <title>The Global Catalogue of Microorganisms (GCM) 10K type strain sequencing project: providing services to taxonomists for standard genome sequencing and annotation.</title>
        <authorList>
            <consortium name="The Broad Institute Genomics Platform"/>
            <consortium name="The Broad Institute Genome Sequencing Center for Infectious Disease"/>
            <person name="Wu L."/>
            <person name="Ma J."/>
        </authorList>
    </citation>
    <scope>NUCLEOTIDE SEQUENCE [LARGE SCALE GENOMIC DNA]</scope>
    <source>
        <strain evidence="3">CCUG 54522</strain>
    </source>
</reference>
<organism evidence="2 3">
    <name type="scientific">Nocardioides hankookensis</name>
    <dbReference type="NCBI Taxonomy" id="443157"/>
    <lineage>
        <taxon>Bacteria</taxon>
        <taxon>Bacillati</taxon>
        <taxon>Actinomycetota</taxon>
        <taxon>Actinomycetes</taxon>
        <taxon>Propionibacteriales</taxon>
        <taxon>Nocardioidaceae</taxon>
        <taxon>Nocardioides</taxon>
    </lineage>
</organism>